<proteinExistence type="predicted"/>
<dbReference type="EnsemblPlants" id="KRG90853">
    <property type="protein sequence ID" value="KRG90853"/>
    <property type="gene ID" value="GLYMA_20G117700"/>
</dbReference>
<name>A0A0R0EBH7_SOYBN</name>
<reference evidence="2" key="2">
    <citation type="submission" date="2018-02" db="UniProtKB">
        <authorList>
            <consortium name="EnsemblPlants"/>
        </authorList>
    </citation>
    <scope>IDENTIFICATION</scope>
    <source>
        <strain evidence="2">Williams 82</strain>
    </source>
</reference>
<reference evidence="1 2" key="1">
    <citation type="journal article" date="2010" name="Nature">
        <title>Genome sequence of the palaeopolyploid soybean.</title>
        <authorList>
            <person name="Schmutz J."/>
            <person name="Cannon S.B."/>
            <person name="Schlueter J."/>
            <person name="Ma J."/>
            <person name="Mitros T."/>
            <person name="Nelson W."/>
            <person name="Hyten D.L."/>
            <person name="Song Q."/>
            <person name="Thelen J.J."/>
            <person name="Cheng J."/>
            <person name="Xu D."/>
            <person name="Hellsten U."/>
            <person name="May G.D."/>
            <person name="Yu Y."/>
            <person name="Sakurai T."/>
            <person name="Umezawa T."/>
            <person name="Bhattacharyya M.K."/>
            <person name="Sandhu D."/>
            <person name="Valliyodan B."/>
            <person name="Lindquist E."/>
            <person name="Peto M."/>
            <person name="Grant D."/>
            <person name="Shu S."/>
            <person name="Goodstein D."/>
            <person name="Barry K."/>
            <person name="Futrell-Griggs M."/>
            <person name="Abernathy B."/>
            <person name="Du J."/>
            <person name="Tian Z."/>
            <person name="Zhu L."/>
            <person name="Gill N."/>
            <person name="Joshi T."/>
            <person name="Libault M."/>
            <person name="Sethuraman A."/>
            <person name="Zhang X.-C."/>
            <person name="Shinozaki K."/>
            <person name="Nguyen H.T."/>
            <person name="Wing R.A."/>
            <person name="Cregan P."/>
            <person name="Specht J."/>
            <person name="Grimwood J."/>
            <person name="Rokhsar D."/>
            <person name="Stacey G."/>
            <person name="Shoemaker R.C."/>
            <person name="Jackson S.A."/>
        </authorList>
    </citation>
    <scope>NUCLEOTIDE SEQUENCE [LARGE SCALE GENOMIC DNA]</scope>
    <source>
        <strain evidence="2">cv. Williams 82</strain>
        <tissue evidence="1">Callus</tissue>
    </source>
</reference>
<protein>
    <submittedName>
        <fullName evidence="1 2">Uncharacterized protein</fullName>
    </submittedName>
</protein>
<sequence length="66" mass="7451">MHCSRFNPCYVDITFKISHTQCISLHASCLGASSFVIIAQMSVFKLIVSSFACLFELSLFHYFCCC</sequence>
<accession>A0A0R0EBH7</accession>
<gene>
    <name evidence="1" type="ORF">GLYMA_20G117700</name>
</gene>
<keyword evidence="3" id="KW-1185">Reference proteome</keyword>
<dbReference type="Proteomes" id="UP000008827">
    <property type="component" value="Chromosome 20"/>
</dbReference>
<dbReference type="Gramene" id="KRG90853">
    <property type="protein sequence ID" value="KRG90853"/>
    <property type="gene ID" value="GLYMA_20G117700"/>
</dbReference>
<evidence type="ECO:0000313" key="2">
    <source>
        <dbReference type="EnsemblPlants" id="KRG90853"/>
    </source>
</evidence>
<organism evidence="1">
    <name type="scientific">Glycine max</name>
    <name type="common">Soybean</name>
    <name type="synonym">Glycine hispida</name>
    <dbReference type="NCBI Taxonomy" id="3847"/>
    <lineage>
        <taxon>Eukaryota</taxon>
        <taxon>Viridiplantae</taxon>
        <taxon>Streptophyta</taxon>
        <taxon>Embryophyta</taxon>
        <taxon>Tracheophyta</taxon>
        <taxon>Spermatophyta</taxon>
        <taxon>Magnoliopsida</taxon>
        <taxon>eudicotyledons</taxon>
        <taxon>Gunneridae</taxon>
        <taxon>Pentapetalae</taxon>
        <taxon>rosids</taxon>
        <taxon>fabids</taxon>
        <taxon>Fabales</taxon>
        <taxon>Fabaceae</taxon>
        <taxon>Papilionoideae</taxon>
        <taxon>50 kb inversion clade</taxon>
        <taxon>NPAAA clade</taxon>
        <taxon>indigoferoid/millettioid clade</taxon>
        <taxon>Phaseoleae</taxon>
        <taxon>Glycine</taxon>
        <taxon>Glycine subgen. Soja</taxon>
    </lineage>
</organism>
<dbReference type="AlphaFoldDB" id="A0A0R0EBH7"/>
<reference evidence="1" key="3">
    <citation type="submission" date="2018-07" db="EMBL/GenBank/DDBJ databases">
        <title>WGS assembly of Glycine max.</title>
        <authorList>
            <person name="Schmutz J."/>
            <person name="Cannon S."/>
            <person name="Schlueter J."/>
            <person name="Ma J."/>
            <person name="Mitros T."/>
            <person name="Nelson W."/>
            <person name="Hyten D."/>
            <person name="Song Q."/>
            <person name="Thelen J."/>
            <person name="Cheng J."/>
            <person name="Xu D."/>
            <person name="Hellsten U."/>
            <person name="May G."/>
            <person name="Yu Y."/>
            <person name="Sakurai T."/>
            <person name="Umezawa T."/>
            <person name="Bhattacharyya M."/>
            <person name="Sandhu D."/>
            <person name="Valliyodan B."/>
            <person name="Lindquist E."/>
            <person name="Peto M."/>
            <person name="Grant D."/>
            <person name="Shu S."/>
            <person name="Goodstein D."/>
            <person name="Barry K."/>
            <person name="Futrell-Griggs M."/>
            <person name="Abernathy B."/>
            <person name="Du J."/>
            <person name="Tian Z."/>
            <person name="Zhu L."/>
            <person name="Gill N."/>
            <person name="Joshi T."/>
            <person name="Libault M."/>
            <person name="Sethuraman A."/>
            <person name="Zhang X."/>
            <person name="Shinozaki K."/>
            <person name="Nguyen H."/>
            <person name="Wing R."/>
            <person name="Cregan P."/>
            <person name="Specht J."/>
            <person name="Grimwood J."/>
            <person name="Rokhsar D."/>
            <person name="Stacey G."/>
            <person name="Shoemaker R."/>
            <person name="Jackson S."/>
        </authorList>
    </citation>
    <scope>NUCLEOTIDE SEQUENCE</scope>
    <source>
        <tissue evidence="1">Callus</tissue>
    </source>
</reference>
<evidence type="ECO:0000313" key="3">
    <source>
        <dbReference type="Proteomes" id="UP000008827"/>
    </source>
</evidence>
<evidence type="ECO:0000313" key="1">
    <source>
        <dbReference type="EMBL" id="KRG90853.1"/>
    </source>
</evidence>
<dbReference type="InParanoid" id="A0A0R0EBH7"/>
<dbReference type="EMBL" id="CM000853">
    <property type="protein sequence ID" value="KRG90853.1"/>
    <property type="molecule type" value="Genomic_DNA"/>
</dbReference>